<proteinExistence type="predicted"/>
<organism evidence="1 2">
    <name type="scientific">Nibrella saemangeumensis</name>
    <dbReference type="NCBI Taxonomy" id="1084526"/>
    <lineage>
        <taxon>Bacteria</taxon>
        <taxon>Pseudomonadati</taxon>
        <taxon>Bacteroidota</taxon>
        <taxon>Cytophagia</taxon>
        <taxon>Cytophagales</taxon>
        <taxon>Spirosomataceae</taxon>
        <taxon>Nibrella</taxon>
    </lineage>
</organism>
<sequence length="304" mass="34789">MDIAKNMLAPICLLLGLLFGYLFMFESSKIYKAKSRILNVINKGKNYDQLLSRKWISTEETSKTIINRVKDHYDLNIGLLVTQLVTAMDKSRSGLPDLLILDFIGTGGTGKFNLIYKLPLAQGNWQITEDKEFLIFKFDNTAEDRLHIEELTEDSLILSYFADGVKVVEKYVPYTPSSNIQDKTEDINENSSEYPLELKNPNIVYEDSSDVKSYPIDESVITTEEKTWKVVADRAYFHNRPNEASIRNAYMVKGEVATSISESDNFVYIVFINKKNKQSEGYIRKINLTQVVSELNRVDSTNIE</sequence>
<gene>
    <name evidence="1" type="ORF">GCM10023189_07080</name>
</gene>
<dbReference type="RefSeq" id="WP_345240599.1">
    <property type="nucleotide sequence ID" value="NZ_BAABHD010000005.1"/>
</dbReference>
<keyword evidence="2" id="KW-1185">Reference proteome</keyword>
<evidence type="ECO:0000313" key="1">
    <source>
        <dbReference type="EMBL" id="GAA4448755.1"/>
    </source>
</evidence>
<dbReference type="Proteomes" id="UP001501175">
    <property type="component" value="Unassembled WGS sequence"/>
</dbReference>
<protein>
    <submittedName>
        <fullName evidence="1">Uncharacterized protein</fullName>
    </submittedName>
</protein>
<reference evidence="2" key="1">
    <citation type="journal article" date="2019" name="Int. J. Syst. Evol. Microbiol.">
        <title>The Global Catalogue of Microorganisms (GCM) 10K type strain sequencing project: providing services to taxonomists for standard genome sequencing and annotation.</title>
        <authorList>
            <consortium name="The Broad Institute Genomics Platform"/>
            <consortium name="The Broad Institute Genome Sequencing Center for Infectious Disease"/>
            <person name="Wu L."/>
            <person name="Ma J."/>
        </authorList>
    </citation>
    <scope>NUCLEOTIDE SEQUENCE [LARGE SCALE GENOMIC DNA]</scope>
    <source>
        <strain evidence="2">JCM 17927</strain>
    </source>
</reference>
<dbReference type="EMBL" id="BAABHD010000005">
    <property type="protein sequence ID" value="GAA4448755.1"/>
    <property type="molecule type" value="Genomic_DNA"/>
</dbReference>
<name>A0ABP8MFT6_9BACT</name>
<comment type="caution">
    <text evidence="1">The sequence shown here is derived from an EMBL/GenBank/DDBJ whole genome shotgun (WGS) entry which is preliminary data.</text>
</comment>
<accession>A0ABP8MFT6</accession>
<evidence type="ECO:0000313" key="2">
    <source>
        <dbReference type="Proteomes" id="UP001501175"/>
    </source>
</evidence>